<feature type="chain" id="PRO_5012563708" evidence="1">
    <location>
        <begin position="28"/>
        <end position="118"/>
    </location>
</feature>
<feature type="signal peptide" evidence="1">
    <location>
        <begin position="1"/>
        <end position="27"/>
    </location>
</feature>
<gene>
    <name evidence="3" type="ORF">ATK36_1422</name>
</gene>
<sequence>MKKTRAAAVVVALVATTLGIGAAPAFASREINFIECSFDYKNEYFHLGIRNWNGTGTDRCFANAGEITLNQGGVENFRSGNNAGWFEYNPGDGPRRHTFAKWEGFRMNPSLVTRIHIN</sequence>
<keyword evidence="4" id="KW-1185">Reference proteome</keyword>
<protein>
    <submittedName>
        <fullName evidence="3">Beta/gamma crystallin</fullName>
    </submittedName>
</protein>
<dbReference type="InterPro" id="IPR015791">
    <property type="entry name" value="Antimic/Inh_G_crystallin-like"/>
</dbReference>
<evidence type="ECO:0000259" key="2">
    <source>
        <dbReference type="Pfam" id="PF09076"/>
    </source>
</evidence>
<dbReference type="Proteomes" id="UP000243542">
    <property type="component" value="Unassembled WGS sequence"/>
</dbReference>
<dbReference type="InterPro" id="IPR015161">
    <property type="entry name" value="Sklp_toxin_b/g_crystallin"/>
</dbReference>
<dbReference type="AlphaFoldDB" id="A0A2A9F4Y4"/>
<name>A0A2A9F4Y4_9PSEU</name>
<evidence type="ECO:0000256" key="1">
    <source>
        <dbReference type="SAM" id="SignalP"/>
    </source>
</evidence>
<dbReference type="Pfam" id="PF09076">
    <property type="entry name" value="Crystall_2"/>
    <property type="match status" value="1"/>
</dbReference>
<dbReference type="EMBL" id="PDJK01000002">
    <property type="protein sequence ID" value="PFG46447.1"/>
    <property type="molecule type" value="Genomic_DNA"/>
</dbReference>
<organism evidence="3 4">
    <name type="scientific">Amycolatopsis sulphurea</name>
    <dbReference type="NCBI Taxonomy" id="76022"/>
    <lineage>
        <taxon>Bacteria</taxon>
        <taxon>Bacillati</taxon>
        <taxon>Actinomycetota</taxon>
        <taxon>Actinomycetes</taxon>
        <taxon>Pseudonocardiales</taxon>
        <taxon>Pseudonocardiaceae</taxon>
        <taxon>Amycolatopsis</taxon>
    </lineage>
</organism>
<accession>A0A2A9F4Y4</accession>
<evidence type="ECO:0000313" key="3">
    <source>
        <dbReference type="EMBL" id="PFG46447.1"/>
    </source>
</evidence>
<dbReference type="Gene3D" id="2.60.20.30">
    <property type="match status" value="1"/>
</dbReference>
<evidence type="ECO:0000313" key="4">
    <source>
        <dbReference type="Proteomes" id="UP000243542"/>
    </source>
</evidence>
<comment type="caution">
    <text evidence="3">The sequence shown here is derived from an EMBL/GenBank/DDBJ whole genome shotgun (WGS) entry which is preliminary data.</text>
</comment>
<dbReference type="RefSeq" id="WP_141544390.1">
    <property type="nucleotide sequence ID" value="NZ_JBIAKZ010000008.1"/>
</dbReference>
<keyword evidence="1" id="KW-0732">Signal</keyword>
<proteinExistence type="predicted"/>
<reference evidence="3 4" key="1">
    <citation type="submission" date="2017-10" db="EMBL/GenBank/DDBJ databases">
        <title>Sequencing the genomes of 1000 actinobacteria strains.</title>
        <authorList>
            <person name="Klenk H.-P."/>
        </authorList>
    </citation>
    <scope>NUCLEOTIDE SEQUENCE [LARGE SCALE GENOMIC DNA]</scope>
    <source>
        <strain evidence="3 4">DSM 46092</strain>
    </source>
</reference>
<feature type="domain" description="Streptomyces killer toxin-like beta/gamma crystallin" evidence="2">
    <location>
        <begin position="51"/>
        <end position="99"/>
    </location>
</feature>